<dbReference type="Pfam" id="PF00023">
    <property type="entry name" value="Ank"/>
    <property type="match status" value="1"/>
</dbReference>
<evidence type="ECO:0000313" key="4">
    <source>
        <dbReference type="EMBL" id="OHT14162.1"/>
    </source>
</evidence>
<proteinExistence type="predicted"/>
<evidence type="ECO:0000256" key="1">
    <source>
        <dbReference type="ARBA" id="ARBA00022737"/>
    </source>
</evidence>
<dbReference type="PROSITE" id="PS50088">
    <property type="entry name" value="ANK_REPEAT"/>
    <property type="match status" value="1"/>
</dbReference>
<feature type="repeat" description="ANK" evidence="3">
    <location>
        <begin position="84"/>
        <end position="113"/>
    </location>
</feature>
<dbReference type="Pfam" id="PF12796">
    <property type="entry name" value="Ank_2"/>
    <property type="match status" value="1"/>
</dbReference>
<dbReference type="PROSITE" id="PS50297">
    <property type="entry name" value="ANK_REP_REGION"/>
    <property type="match status" value="1"/>
</dbReference>
<dbReference type="EMBL" id="MLAK01000421">
    <property type="protein sequence ID" value="OHT14162.1"/>
    <property type="molecule type" value="Genomic_DNA"/>
</dbReference>
<keyword evidence="2 3" id="KW-0040">ANK repeat</keyword>
<dbReference type="AlphaFoldDB" id="A0A1J4KSS9"/>
<dbReference type="OrthoDB" id="194358at2759"/>
<dbReference type="Gene3D" id="1.25.40.20">
    <property type="entry name" value="Ankyrin repeat-containing domain"/>
    <property type="match status" value="1"/>
</dbReference>
<dbReference type="RefSeq" id="XP_068367298.1">
    <property type="nucleotide sequence ID" value="XM_068491160.1"/>
</dbReference>
<dbReference type="InterPro" id="IPR036770">
    <property type="entry name" value="Ankyrin_rpt-contain_sf"/>
</dbReference>
<dbReference type="VEuPathDB" id="TrichDB:TRFO_03220"/>
<evidence type="ECO:0000313" key="5">
    <source>
        <dbReference type="Proteomes" id="UP000179807"/>
    </source>
</evidence>
<evidence type="ECO:0000256" key="2">
    <source>
        <dbReference type="ARBA" id="ARBA00023043"/>
    </source>
</evidence>
<dbReference type="PANTHER" id="PTHR24178">
    <property type="entry name" value="MOLTING PROTEIN MLT-4"/>
    <property type="match status" value="1"/>
</dbReference>
<sequence>MFRLPSVRRPTPLIYAICCHQLNVVKLLVSLGADLKRSIYSWHPIHFAAAVRDVEILDFLLNSCPDEIEAVTDHQVLYLIFYATPLHFAVTANCVEMVILLLSRGANVNHANSDKETSLHMSMVLFDTQIAKILLAFGAKSESLNARKMTPLQVAQQRNNQVMIDFFNNVASNPKLIPSKEKILKQFPVTLSVNSDSATSSITAEPAADPEAIIEHLDILSQRLSAVEEAVGLTD</sequence>
<gene>
    <name evidence="4" type="ORF">TRFO_03220</name>
</gene>
<accession>A0A1J4KSS9</accession>
<comment type="caution">
    <text evidence="4">The sequence shown here is derived from an EMBL/GenBank/DDBJ whole genome shotgun (WGS) entry which is preliminary data.</text>
</comment>
<protein>
    <submittedName>
        <fullName evidence="4">Ankyrin repeat protein</fullName>
    </submittedName>
</protein>
<dbReference type="Proteomes" id="UP000179807">
    <property type="component" value="Unassembled WGS sequence"/>
</dbReference>
<reference evidence="4" key="1">
    <citation type="submission" date="2016-10" db="EMBL/GenBank/DDBJ databases">
        <authorList>
            <person name="Benchimol M."/>
            <person name="Almeida L.G."/>
            <person name="Vasconcelos A.T."/>
            <person name="Perreira-Neves A."/>
            <person name="Rosa I.A."/>
            <person name="Tasca T."/>
            <person name="Bogo M.R."/>
            <person name="de Souza W."/>
        </authorList>
    </citation>
    <scope>NUCLEOTIDE SEQUENCE [LARGE SCALE GENOMIC DNA]</scope>
    <source>
        <strain evidence="4">K</strain>
    </source>
</reference>
<organism evidence="4 5">
    <name type="scientific">Tritrichomonas foetus</name>
    <dbReference type="NCBI Taxonomy" id="1144522"/>
    <lineage>
        <taxon>Eukaryota</taxon>
        <taxon>Metamonada</taxon>
        <taxon>Parabasalia</taxon>
        <taxon>Tritrichomonadida</taxon>
        <taxon>Tritrichomonadidae</taxon>
        <taxon>Tritrichomonas</taxon>
    </lineage>
</organism>
<dbReference type="GeneID" id="94825864"/>
<keyword evidence="1" id="KW-0677">Repeat</keyword>
<dbReference type="SUPFAM" id="SSF48403">
    <property type="entry name" value="Ankyrin repeat"/>
    <property type="match status" value="1"/>
</dbReference>
<name>A0A1J4KSS9_9EUKA</name>
<keyword evidence="5" id="KW-1185">Reference proteome</keyword>
<evidence type="ECO:0000256" key="3">
    <source>
        <dbReference type="PROSITE-ProRule" id="PRU00023"/>
    </source>
</evidence>
<dbReference type="InterPro" id="IPR002110">
    <property type="entry name" value="Ankyrin_rpt"/>
</dbReference>
<dbReference type="SMART" id="SM00248">
    <property type="entry name" value="ANK"/>
    <property type="match status" value="4"/>
</dbReference>